<comment type="caution">
    <text evidence="4">The sequence shown here is derived from an EMBL/GenBank/DDBJ whole genome shotgun (WGS) entry which is preliminary data.</text>
</comment>
<dbReference type="InterPro" id="IPR000073">
    <property type="entry name" value="AB_hydrolase_1"/>
</dbReference>
<dbReference type="PANTHER" id="PTHR46118:SF4">
    <property type="entry name" value="PROTEIN ABHD11"/>
    <property type="match status" value="1"/>
</dbReference>
<dbReference type="EMBL" id="JAPEUY010000013">
    <property type="protein sequence ID" value="KAJ4367120.1"/>
    <property type="molecule type" value="Genomic_DNA"/>
</dbReference>
<name>A0A9W8Y4T8_9PLEO</name>
<proteinExistence type="inferred from homology"/>
<feature type="domain" description="AB hydrolase-1" evidence="3">
    <location>
        <begin position="65"/>
        <end position="300"/>
    </location>
</feature>
<evidence type="ECO:0000313" key="4">
    <source>
        <dbReference type="EMBL" id="KAJ4367120.1"/>
    </source>
</evidence>
<gene>
    <name evidence="4" type="ORF">N0V83_007650</name>
</gene>
<dbReference type="SUPFAM" id="SSF53474">
    <property type="entry name" value="alpha/beta-Hydrolases"/>
    <property type="match status" value="1"/>
</dbReference>
<keyword evidence="5" id="KW-1185">Reference proteome</keyword>
<keyword evidence="2" id="KW-0378">Hydrolase</keyword>
<dbReference type="AlphaFoldDB" id="A0A9W8Y4T8"/>
<dbReference type="OrthoDB" id="8119704at2759"/>
<dbReference type="GO" id="GO:0052689">
    <property type="term" value="F:carboxylic ester hydrolase activity"/>
    <property type="evidence" value="ECO:0007669"/>
    <property type="project" value="TreeGrafter"/>
</dbReference>
<dbReference type="PANTHER" id="PTHR46118">
    <property type="entry name" value="PROTEIN ABHD11"/>
    <property type="match status" value="1"/>
</dbReference>
<dbReference type="Gene3D" id="3.40.50.1820">
    <property type="entry name" value="alpha/beta hydrolase"/>
    <property type="match status" value="1"/>
</dbReference>
<organism evidence="4 5">
    <name type="scientific">Neocucurbitaria cava</name>
    <dbReference type="NCBI Taxonomy" id="798079"/>
    <lineage>
        <taxon>Eukaryota</taxon>
        <taxon>Fungi</taxon>
        <taxon>Dikarya</taxon>
        <taxon>Ascomycota</taxon>
        <taxon>Pezizomycotina</taxon>
        <taxon>Dothideomycetes</taxon>
        <taxon>Pleosporomycetidae</taxon>
        <taxon>Pleosporales</taxon>
        <taxon>Pleosporineae</taxon>
        <taxon>Cucurbitariaceae</taxon>
        <taxon>Neocucurbitaria</taxon>
    </lineage>
</organism>
<evidence type="ECO:0000259" key="3">
    <source>
        <dbReference type="Pfam" id="PF00561"/>
    </source>
</evidence>
<evidence type="ECO:0000256" key="2">
    <source>
        <dbReference type="ARBA" id="ARBA00022801"/>
    </source>
</evidence>
<protein>
    <recommendedName>
        <fullName evidence="3">AB hydrolase-1 domain-containing protein</fullName>
    </recommendedName>
</protein>
<reference evidence="4" key="1">
    <citation type="submission" date="2022-10" db="EMBL/GenBank/DDBJ databases">
        <title>Tapping the CABI collections for fungal endophytes: first genome assemblies for Collariella, Neodidymelliopsis, Ascochyta clinopodiicola, Didymella pomorum, Didymosphaeria variabile, Neocosmospora piperis and Neocucurbitaria cava.</title>
        <authorList>
            <person name="Hill R."/>
        </authorList>
    </citation>
    <scope>NUCLEOTIDE SEQUENCE</scope>
    <source>
        <strain evidence="4">IMI 356814</strain>
    </source>
</reference>
<dbReference type="FunFam" id="3.40.50.1820:FF:000039">
    <property type="entry name" value="Esterase ybfF"/>
    <property type="match status" value="1"/>
</dbReference>
<dbReference type="Pfam" id="PF00561">
    <property type="entry name" value="Abhydrolase_1"/>
    <property type="match status" value="1"/>
</dbReference>
<comment type="similarity">
    <text evidence="1">Belongs to the AB hydrolase superfamily.</text>
</comment>
<evidence type="ECO:0000313" key="5">
    <source>
        <dbReference type="Proteomes" id="UP001140560"/>
    </source>
</evidence>
<accession>A0A9W8Y4T8</accession>
<dbReference type="GO" id="GO:0005739">
    <property type="term" value="C:mitochondrion"/>
    <property type="evidence" value="ECO:0007669"/>
    <property type="project" value="TreeGrafter"/>
</dbReference>
<sequence length="315" mass="35614">MRFAQRSLQPVYAPFLHPKHTTRIQLSRSTPLPAWTRSFHASANWRVVDLAYRLHDNNGNAKGDPIVMIHGLFGSKRNNQSVANAFARILSRPVYAIDTRNHGESPHDKAHNYTALAEDVEAFLQKHNLKNSTLIGHSMGAKTVMTMALRNPDCCANIIPVDNAPVDAALSSDFPKYAEGMQRVEQAKPKSQKEADKILEPYAKDLPVRQFLLTNLFKPEPSAPLKFRIPVQILAKALDDMADFPFTNPDEVRFNKQALFVRGTKSPYVSDETLPIIGRFFPRFELVDIDAGHWVISEKPEEFIKAVVEFLQEKE</sequence>
<dbReference type="Proteomes" id="UP001140560">
    <property type="component" value="Unassembled WGS sequence"/>
</dbReference>
<dbReference type="InterPro" id="IPR029058">
    <property type="entry name" value="AB_hydrolase_fold"/>
</dbReference>
<evidence type="ECO:0000256" key="1">
    <source>
        <dbReference type="ARBA" id="ARBA00008645"/>
    </source>
</evidence>